<dbReference type="CDD" id="cd00086">
    <property type="entry name" value="homeodomain"/>
    <property type="match status" value="1"/>
</dbReference>
<keyword evidence="9" id="KW-1185">Reference proteome</keyword>
<dbReference type="FunFam" id="1.10.10.60:FF:000551">
    <property type="entry name" value="Predicted protein"/>
    <property type="match status" value="1"/>
</dbReference>
<dbReference type="SUPFAM" id="SSF46689">
    <property type="entry name" value="Homeodomain-like"/>
    <property type="match status" value="1"/>
</dbReference>
<dbReference type="SMART" id="SM00389">
    <property type="entry name" value="HOX"/>
    <property type="match status" value="1"/>
</dbReference>
<proteinExistence type="inferred from homology"/>
<dbReference type="HOGENOM" id="CLU_049543_12_1_1"/>
<dbReference type="GO" id="GO:0005634">
    <property type="term" value="C:nucleus"/>
    <property type="evidence" value="ECO:0007669"/>
    <property type="project" value="UniProtKB-SubCell"/>
</dbReference>
<feature type="domain" description="Homeobox" evidence="7">
    <location>
        <begin position="6"/>
        <end position="66"/>
    </location>
</feature>
<keyword evidence="3 5" id="KW-0371">Homeobox</keyword>
<dbReference type="GO" id="GO:0003677">
    <property type="term" value="F:DNA binding"/>
    <property type="evidence" value="ECO:0007669"/>
    <property type="project" value="UniProtKB-UniRule"/>
</dbReference>
<comment type="similarity">
    <text evidence="1">Belongs to the paired homeobox family.</text>
</comment>
<dbReference type="InterPro" id="IPR017970">
    <property type="entry name" value="Homeobox_CS"/>
</dbReference>
<dbReference type="PhylomeDB" id="A7SCD4"/>
<evidence type="ECO:0000256" key="5">
    <source>
        <dbReference type="PROSITE-ProRule" id="PRU00108"/>
    </source>
</evidence>
<comment type="subcellular location">
    <subcellularLocation>
        <location evidence="5 6">Nucleus</location>
    </subcellularLocation>
</comment>
<dbReference type="OMA" id="LYEQTQY"/>
<gene>
    <name evidence="8" type="ORF">NEMVEDRAFT_v1g18446</name>
</gene>
<organism evidence="8 9">
    <name type="scientific">Nematostella vectensis</name>
    <name type="common">Starlet sea anemone</name>
    <dbReference type="NCBI Taxonomy" id="45351"/>
    <lineage>
        <taxon>Eukaryota</taxon>
        <taxon>Metazoa</taxon>
        <taxon>Cnidaria</taxon>
        <taxon>Anthozoa</taxon>
        <taxon>Hexacorallia</taxon>
        <taxon>Actiniaria</taxon>
        <taxon>Edwardsiidae</taxon>
        <taxon>Nematostella</taxon>
    </lineage>
</organism>
<dbReference type="PROSITE" id="PS50071">
    <property type="entry name" value="HOMEOBOX_2"/>
    <property type="match status" value="1"/>
</dbReference>
<dbReference type="InterPro" id="IPR001356">
    <property type="entry name" value="HD"/>
</dbReference>
<dbReference type="InterPro" id="IPR052488">
    <property type="entry name" value="DMBX_homeobox"/>
</dbReference>
<dbReference type="Proteomes" id="UP000001593">
    <property type="component" value="Unassembled WGS sequence"/>
</dbReference>
<dbReference type="PANTHER" id="PTHR46639">
    <property type="entry name" value="DIENCEPHALON/MESENCEPHALON HOMEOBOX PROTEIN 1"/>
    <property type="match status" value="1"/>
</dbReference>
<dbReference type="PROSITE" id="PS00027">
    <property type="entry name" value="HOMEOBOX_1"/>
    <property type="match status" value="1"/>
</dbReference>
<dbReference type="Gene3D" id="1.10.10.60">
    <property type="entry name" value="Homeodomain-like"/>
    <property type="match status" value="1"/>
</dbReference>
<feature type="DNA-binding region" description="Homeobox" evidence="5">
    <location>
        <begin position="8"/>
        <end position="67"/>
    </location>
</feature>
<feature type="non-terminal residue" evidence="8">
    <location>
        <position position="78"/>
    </location>
</feature>
<dbReference type="PANTHER" id="PTHR46639:SF2">
    <property type="entry name" value="DIENCEPHALON_MESENCEPHALON HOMEOBOX PROTEIN 1"/>
    <property type="match status" value="1"/>
</dbReference>
<accession>A7SCD4</accession>
<evidence type="ECO:0000256" key="4">
    <source>
        <dbReference type="ARBA" id="ARBA00023242"/>
    </source>
</evidence>
<evidence type="ECO:0000256" key="6">
    <source>
        <dbReference type="RuleBase" id="RU000682"/>
    </source>
</evidence>
<dbReference type="AlphaFoldDB" id="A7SCD4"/>
<sequence length="78" mass="9472">KEKSRRGSRRTRTAFTHQQLTALEKVFSKTHYPDVEVREQLATSTNLQEARIQVWFKNRRAKYRKDQRRSLTSEREHL</sequence>
<evidence type="ECO:0000259" key="7">
    <source>
        <dbReference type="PROSITE" id="PS50071"/>
    </source>
</evidence>
<dbReference type="GO" id="GO:0000981">
    <property type="term" value="F:DNA-binding transcription factor activity, RNA polymerase II-specific"/>
    <property type="evidence" value="ECO:0007669"/>
    <property type="project" value="InterPro"/>
</dbReference>
<protein>
    <recommendedName>
        <fullName evidence="7">Homeobox domain-containing protein</fullName>
    </recommendedName>
</protein>
<evidence type="ECO:0000256" key="1">
    <source>
        <dbReference type="ARBA" id="ARBA00005733"/>
    </source>
</evidence>
<keyword evidence="4 5" id="KW-0539">Nucleus</keyword>
<reference evidence="8 9" key="1">
    <citation type="journal article" date="2007" name="Science">
        <title>Sea anemone genome reveals ancestral eumetazoan gene repertoire and genomic organization.</title>
        <authorList>
            <person name="Putnam N.H."/>
            <person name="Srivastava M."/>
            <person name="Hellsten U."/>
            <person name="Dirks B."/>
            <person name="Chapman J."/>
            <person name="Salamov A."/>
            <person name="Terry A."/>
            <person name="Shapiro H."/>
            <person name="Lindquist E."/>
            <person name="Kapitonov V.V."/>
            <person name="Jurka J."/>
            <person name="Genikhovich G."/>
            <person name="Grigoriev I.V."/>
            <person name="Lucas S.M."/>
            <person name="Steele R.E."/>
            <person name="Finnerty J.R."/>
            <person name="Technau U."/>
            <person name="Martindale M.Q."/>
            <person name="Rokhsar D.S."/>
        </authorList>
    </citation>
    <scope>NUCLEOTIDE SEQUENCE [LARGE SCALE GENOMIC DNA]</scope>
    <source>
        <strain evidence="9">CH2 X CH6</strain>
    </source>
</reference>
<dbReference type="KEGG" id="nve:5510254"/>
<dbReference type="InterPro" id="IPR009057">
    <property type="entry name" value="Homeodomain-like_sf"/>
</dbReference>
<evidence type="ECO:0000313" key="8">
    <source>
        <dbReference type="EMBL" id="EDO38665.1"/>
    </source>
</evidence>
<dbReference type="InParanoid" id="A7SCD4"/>
<dbReference type="EMBL" id="DS469622">
    <property type="protein sequence ID" value="EDO38665.1"/>
    <property type="molecule type" value="Genomic_DNA"/>
</dbReference>
<evidence type="ECO:0000313" key="9">
    <source>
        <dbReference type="Proteomes" id="UP000001593"/>
    </source>
</evidence>
<keyword evidence="2 5" id="KW-0238">DNA-binding</keyword>
<feature type="non-terminal residue" evidence="8">
    <location>
        <position position="1"/>
    </location>
</feature>
<dbReference type="eggNOG" id="KOG0490">
    <property type="taxonomic scope" value="Eukaryota"/>
</dbReference>
<name>A7SCD4_NEMVE</name>
<evidence type="ECO:0000256" key="3">
    <source>
        <dbReference type="ARBA" id="ARBA00023155"/>
    </source>
</evidence>
<evidence type="ECO:0000256" key="2">
    <source>
        <dbReference type="ARBA" id="ARBA00023125"/>
    </source>
</evidence>
<dbReference type="Pfam" id="PF00046">
    <property type="entry name" value="Homeodomain"/>
    <property type="match status" value="1"/>
</dbReference>